<reference evidence="1 2" key="1">
    <citation type="submission" date="2016-10" db="EMBL/GenBank/DDBJ databases">
        <authorList>
            <person name="de Groot N.N."/>
        </authorList>
    </citation>
    <scope>NUCLEOTIDE SEQUENCE [LARGE SCALE GENOMIC DNA]</scope>
    <source>
        <strain evidence="1 2">CGMCC 1.5382</strain>
    </source>
</reference>
<organism evidence="1 2">
    <name type="scientific">Cryobacterium psychrotolerans</name>
    <dbReference type="NCBI Taxonomy" id="386301"/>
    <lineage>
        <taxon>Bacteria</taxon>
        <taxon>Bacillati</taxon>
        <taxon>Actinomycetota</taxon>
        <taxon>Actinomycetes</taxon>
        <taxon>Micrococcales</taxon>
        <taxon>Microbacteriaceae</taxon>
        <taxon>Cryobacterium</taxon>
    </lineage>
</organism>
<keyword evidence="2" id="KW-1185">Reference proteome</keyword>
<dbReference type="AlphaFoldDB" id="A0A1G9HG49"/>
<name>A0A1G9HG49_9MICO</name>
<gene>
    <name evidence="1" type="ORF">SAMN05216282_13019</name>
</gene>
<evidence type="ECO:0000313" key="2">
    <source>
        <dbReference type="Proteomes" id="UP000198701"/>
    </source>
</evidence>
<proteinExistence type="predicted"/>
<dbReference type="Proteomes" id="UP000198701">
    <property type="component" value="Unassembled WGS sequence"/>
</dbReference>
<protein>
    <submittedName>
        <fullName evidence="1">Uncharacterized protein</fullName>
    </submittedName>
</protein>
<dbReference type="STRING" id="386301.SAMN05216282_13019"/>
<evidence type="ECO:0000313" key="1">
    <source>
        <dbReference type="EMBL" id="SDL11473.1"/>
    </source>
</evidence>
<sequence>MTHVNAPITVELKSYGQTFRHTIDPNDFVAPALMAQLAIAWKEISREVPSATNELCQAVRGFGRHLGEQPFDLGTLSSFRLGALRVRHLNAWEMDLFARQSVEQTDTRYRHAVYLFSLLRRIEDDNPGTLDAAVADRVRRQTRLSHIRREGDPDHSDNEVRRIRSAAHRLVHQALHDRITDPDYLPRPDVMVALHVLLSLATGEPPEVIRSITIDHIIGTPIDGHRARKPRKNGGELARLVEIQAVQSYAVTLTKNRSGLRYEEIYDRNLDRAAHRTLTAILTLTAHARTLTAERSLWIVAAGSGVKQLPWNSASGNLGKWYGEHVLGSAVLRPHKYARLRKVVLRREQIANPTRYLRDGRRHTTRTLFDHYTNSAVLRAEAGKLVVEAISDYFNAAVGPTVITPDAEAMIRAGHPVEILDPGTALSLFGGELDGALAACRNPVDSPYAPPGHTCPSSQSGQCFTCPNAIITQEHLPALILLDEISDPENAADATIWRQVWEPIHRSTRRILPMFPASAVRDAASRTGAVPVELGIRNDQRGIDE</sequence>
<dbReference type="RefSeq" id="WP_134575358.1">
    <property type="nucleotide sequence ID" value="NZ_FNFU01000030.1"/>
</dbReference>
<dbReference type="EMBL" id="FNFU01000030">
    <property type="protein sequence ID" value="SDL11473.1"/>
    <property type="molecule type" value="Genomic_DNA"/>
</dbReference>
<accession>A0A1G9HG49</accession>
<dbReference type="OrthoDB" id="3353677at2"/>